<name>A0AAI8VNN2_9PEZI</name>
<dbReference type="GO" id="GO:0051479">
    <property type="term" value="P:mannosylglycerate biosynthetic process"/>
    <property type="evidence" value="ECO:0007669"/>
    <property type="project" value="InterPro"/>
</dbReference>
<dbReference type="AlphaFoldDB" id="A0AAI8VNN2"/>
<proteinExistence type="predicted"/>
<accession>A0AAI8VNN2</accession>
<feature type="region of interest" description="Disordered" evidence="1">
    <location>
        <begin position="102"/>
        <end position="124"/>
    </location>
</feature>
<dbReference type="GO" id="GO:0005737">
    <property type="term" value="C:cytoplasm"/>
    <property type="evidence" value="ECO:0007669"/>
    <property type="project" value="InterPro"/>
</dbReference>
<dbReference type="GO" id="GO:0050504">
    <property type="term" value="F:mannosyl-3-phosphoglycerate synthase activity"/>
    <property type="evidence" value="ECO:0007669"/>
    <property type="project" value="InterPro"/>
</dbReference>
<dbReference type="InterPro" id="IPR029044">
    <property type="entry name" value="Nucleotide-diphossugar_trans"/>
</dbReference>
<dbReference type="InterPro" id="IPR012812">
    <property type="entry name" value="Osmo_MPG_synth"/>
</dbReference>
<sequence>MGVTEKEEIPVELMQSIIRVVTDKGNYGLPLERDDNTANIGFIDADNYVPGYVHEYCKIFAAGLYAAHSPHATTMPPDFGNLVHPEEAVQAGQYAPIKQEPQNEPSLQRMLNNPLSLTKQPEPI</sequence>
<organism evidence="2 3">
    <name type="scientific">Anthostomella pinea</name>
    <dbReference type="NCBI Taxonomy" id="933095"/>
    <lineage>
        <taxon>Eukaryota</taxon>
        <taxon>Fungi</taxon>
        <taxon>Dikarya</taxon>
        <taxon>Ascomycota</taxon>
        <taxon>Pezizomycotina</taxon>
        <taxon>Sordariomycetes</taxon>
        <taxon>Xylariomycetidae</taxon>
        <taxon>Xylariales</taxon>
        <taxon>Xylariaceae</taxon>
        <taxon>Anthostomella</taxon>
    </lineage>
</organism>
<dbReference type="Gene3D" id="3.90.550.10">
    <property type="entry name" value="Spore Coat Polysaccharide Biosynthesis Protein SpsA, Chain A"/>
    <property type="match status" value="1"/>
</dbReference>
<evidence type="ECO:0000313" key="2">
    <source>
        <dbReference type="EMBL" id="CAJ2508274.1"/>
    </source>
</evidence>
<dbReference type="Pfam" id="PF09488">
    <property type="entry name" value="Osmo_MPGsynth"/>
    <property type="match status" value="1"/>
</dbReference>
<dbReference type="EMBL" id="CAUWAG010000010">
    <property type="protein sequence ID" value="CAJ2508274.1"/>
    <property type="molecule type" value="Genomic_DNA"/>
</dbReference>
<comment type="caution">
    <text evidence="2">The sequence shown here is derived from an EMBL/GenBank/DDBJ whole genome shotgun (WGS) entry which is preliminary data.</text>
</comment>
<gene>
    <name evidence="2" type="ORF">KHLLAP_LOCUS8742</name>
</gene>
<evidence type="ECO:0000313" key="3">
    <source>
        <dbReference type="Proteomes" id="UP001295740"/>
    </source>
</evidence>
<protein>
    <submittedName>
        <fullName evidence="2">Uu.00g094600.m01.CDS01</fullName>
    </submittedName>
</protein>
<keyword evidence="3" id="KW-1185">Reference proteome</keyword>
<reference evidence="2" key="1">
    <citation type="submission" date="2023-10" db="EMBL/GenBank/DDBJ databases">
        <authorList>
            <person name="Hackl T."/>
        </authorList>
    </citation>
    <scope>NUCLEOTIDE SEQUENCE</scope>
</reference>
<dbReference type="Proteomes" id="UP001295740">
    <property type="component" value="Unassembled WGS sequence"/>
</dbReference>
<evidence type="ECO:0000256" key="1">
    <source>
        <dbReference type="SAM" id="MobiDB-lite"/>
    </source>
</evidence>